<organism evidence="1 2">
    <name type="scientific">Marchantia polymorpha</name>
    <name type="common">Common liverwort</name>
    <name type="synonym">Marchantia aquatica</name>
    <dbReference type="NCBI Taxonomy" id="3197"/>
    <lineage>
        <taxon>Eukaryota</taxon>
        <taxon>Viridiplantae</taxon>
        <taxon>Streptophyta</taxon>
        <taxon>Embryophyta</taxon>
        <taxon>Marchantiophyta</taxon>
        <taxon>Marchantiopsida</taxon>
        <taxon>Marchantiidae</taxon>
        <taxon>Marchantiales</taxon>
        <taxon>Marchantiaceae</taxon>
        <taxon>Marchantia</taxon>
    </lineage>
</organism>
<name>A0A2R6X4V9_MARPO</name>
<proteinExistence type="predicted"/>
<sequence>MLASSSTRHTLKCLLSKRIQPKPSRDQDRLPILERALSQISNRIQPSPSPALRFPGSHFFTQTCQALYLRSRAPPTHRPSICLPSLLHYHLPRRSIVELLDVRCSSLRPKWRPTGESVSRFFPALPTEFNRKQNRNERICSCSFTCAHAAHTRALVGRKGWPPTSHQRPRHLAESSKADLSILRDKPRSVIGQIYGRNVQLAMTEPESSSSYIKFFVRVILRATVNKTKMEIVQKPLLHRHCQMKINGFEIAAPSNAMASRF</sequence>
<dbReference type="EMBL" id="KZ772708">
    <property type="protein sequence ID" value="PTQ41109.1"/>
    <property type="molecule type" value="Genomic_DNA"/>
</dbReference>
<reference evidence="2" key="1">
    <citation type="journal article" date="2017" name="Cell">
        <title>Insights into land plant evolution garnered from the Marchantia polymorpha genome.</title>
        <authorList>
            <person name="Bowman J.L."/>
            <person name="Kohchi T."/>
            <person name="Yamato K.T."/>
            <person name="Jenkins J."/>
            <person name="Shu S."/>
            <person name="Ishizaki K."/>
            <person name="Yamaoka S."/>
            <person name="Nishihama R."/>
            <person name="Nakamura Y."/>
            <person name="Berger F."/>
            <person name="Adam C."/>
            <person name="Aki S.S."/>
            <person name="Althoff F."/>
            <person name="Araki T."/>
            <person name="Arteaga-Vazquez M.A."/>
            <person name="Balasubrmanian S."/>
            <person name="Barry K."/>
            <person name="Bauer D."/>
            <person name="Boehm C.R."/>
            <person name="Briginshaw L."/>
            <person name="Caballero-Perez J."/>
            <person name="Catarino B."/>
            <person name="Chen F."/>
            <person name="Chiyoda S."/>
            <person name="Chovatia M."/>
            <person name="Davies K.M."/>
            <person name="Delmans M."/>
            <person name="Demura T."/>
            <person name="Dierschke T."/>
            <person name="Dolan L."/>
            <person name="Dorantes-Acosta A.E."/>
            <person name="Eklund D.M."/>
            <person name="Florent S.N."/>
            <person name="Flores-Sandoval E."/>
            <person name="Fujiyama A."/>
            <person name="Fukuzawa H."/>
            <person name="Galik B."/>
            <person name="Grimanelli D."/>
            <person name="Grimwood J."/>
            <person name="Grossniklaus U."/>
            <person name="Hamada T."/>
            <person name="Haseloff J."/>
            <person name="Hetherington A.J."/>
            <person name="Higo A."/>
            <person name="Hirakawa Y."/>
            <person name="Hundley H.N."/>
            <person name="Ikeda Y."/>
            <person name="Inoue K."/>
            <person name="Inoue S.I."/>
            <person name="Ishida S."/>
            <person name="Jia Q."/>
            <person name="Kakita M."/>
            <person name="Kanazawa T."/>
            <person name="Kawai Y."/>
            <person name="Kawashima T."/>
            <person name="Kennedy M."/>
            <person name="Kinose K."/>
            <person name="Kinoshita T."/>
            <person name="Kohara Y."/>
            <person name="Koide E."/>
            <person name="Komatsu K."/>
            <person name="Kopischke S."/>
            <person name="Kubo M."/>
            <person name="Kyozuka J."/>
            <person name="Lagercrantz U."/>
            <person name="Lin S.S."/>
            <person name="Lindquist E."/>
            <person name="Lipzen A.M."/>
            <person name="Lu C.W."/>
            <person name="De Luna E."/>
            <person name="Martienssen R.A."/>
            <person name="Minamino N."/>
            <person name="Mizutani M."/>
            <person name="Mizutani M."/>
            <person name="Mochizuki N."/>
            <person name="Monte I."/>
            <person name="Mosher R."/>
            <person name="Nagasaki H."/>
            <person name="Nakagami H."/>
            <person name="Naramoto S."/>
            <person name="Nishitani K."/>
            <person name="Ohtani M."/>
            <person name="Okamoto T."/>
            <person name="Okumura M."/>
            <person name="Phillips J."/>
            <person name="Pollak B."/>
            <person name="Reinders A."/>
            <person name="Rovekamp M."/>
            <person name="Sano R."/>
            <person name="Sawa S."/>
            <person name="Schmid M.W."/>
            <person name="Shirakawa M."/>
            <person name="Solano R."/>
            <person name="Spunde A."/>
            <person name="Suetsugu N."/>
            <person name="Sugano S."/>
            <person name="Sugiyama A."/>
            <person name="Sun R."/>
            <person name="Suzuki Y."/>
            <person name="Takenaka M."/>
            <person name="Takezawa D."/>
            <person name="Tomogane H."/>
            <person name="Tsuzuki M."/>
            <person name="Ueda T."/>
            <person name="Umeda M."/>
            <person name="Ward J.M."/>
            <person name="Watanabe Y."/>
            <person name="Yazaki K."/>
            <person name="Yokoyama R."/>
            <person name="Yoshitake Y."/>
            <person name="Yotsui I."/>
            <person name="Zachgo S."/>
            <person name="Schmutz J."/>
        </authorList>
    </citation>
    <scope>NUCLEOTIDE SEQUENCE [LARGE SCALE GENOMIC DNA]</scope>
    <source>
        <strain evidence="2">Tak-1</strain>
    </source>
</reference>
<evidence type="ECO:0000313" key="2">
    <source>
        <dbReference type="Proteomes" id="UP000244005"/>
    </source>
</evidence>
<dbReference type="AlphaFoldDB" id="A0A2R6X4V9"/>
<keyword evidence="2" id="KW-1185">Reference proteome</keyword>
<accession>A0A2R6X4V9</accession>
<protein>
    <submittedName>
        <fullName evidence="1">Uncharacterized protein</fullName>
    </submittedName>
</protein>
<dbReference type="Proteomes" id="UP000244005">
    <property type="component" value="Unassembled WGS sequence"/>
</dbReference>
<evidence type="ECO:0000313" key="1">
    <source>
        <dbReference type="EMBL" id="PTQ41109.1"/>
    </source>
</evidence>
<gene>
    <name evidence="1" type="ORF">MARPO_0036s0091</name>
</gene>